<dbReference type="PANTHER" id="PTHR41791">
    <property type="entry name" value="SSL7039 PROTEIN"/>
    <property type="match status" value="1"/>
</dbReference>
<evidence type="ECO:0000313" key="2">
    <source>
        <dbReference type="Proteomes" id="UP000234300"/>
    </source>
</evidence>
<dbReference type="AlphaFoldDB" id="A0A2H1JH67"/>
<dbReference type="InterPro" id="IPR014056">
    <property type="entry name" value="TypeIITA-like_toxin_pred"/>
</dbReference>
<dbReference type="PIRSF" id="PIRSF028744">
    <property type="entry name" value="Addict_mod_HI1419"/>
    <property type="match status" value="1"/>
</dbReference>
<organism evidence="1 2">
    <name type="scientific">Brevibacterium aurantiacum</name>
    <dbReference type="NCBI Taxonomy" id="273384"/>
    <lineage>
        <taxon>Bacteria</taxon>
        <taxon>Bacillati</taxon>
        <taxon>Actinomycetota</taxon>
        <taxon>Actinomycetes</taxon>
        <taxon>Micrococcales</taxon>
        <taxon>Brevibacteriaceae</taxon>
        <taxon>Brevibacterium</taxon>
    </lineage>
</organism>
<accession>A0A2H1JH67</accession>
<evidence type="ECO:0000313" key="1">
    <source>
        <dbReference type="EMBL" id="SMX86856.1"/>
    </source>
</evidence>
<gene>
    <name evidence="1" type="ORF">BAURA86_01683</name>
</gene>
<reference evidence="1 2" key="1">
    <citation type="submission" date="2017-03" db="EMBL/GenBank/DDBJ databases">
        <authorList>
            <person name="Afonso C.L."/>
            <person name="Miller P.J."/>
            <person name="Scott M.A."/>
            <person name="Spackman E."/>
            <person name="Goraichik I."/>
            <person name="Dimitrov K.M."/>
            <person name="Suarez D.L."/>
            <person name="Swayne D.E."/>
        </authorList>
    </citation>
    <scope>NUCLEOTIDE SEQUENCE [LARGE SCALE GENOMIC DNA]</scope>
    <source>
        <strain evidence="2">8(6)</strain>
    </source>
</reference>
<dbReference type="RefSeq" id="WP_101556819.1">
    <property type="nucleotide sequence ID" value="NZ_FXZI01000005.1"/>
</dbReference>
<dbReference type="InterPro" id="IPR009241">
    <property type="entry name" value="HigB-like"/>
</dbReference>
<dbReference type="Pfam" id="PF05973">
    <property type="entry name" value="Gp49"/>
    <property type="match status" value="1"/>
</dbReference>
<dbReference type="EMBL" id="FXZI01000005">
    <property type="protein sequence ID" value="SMX86856.1"/>
    <property type="molecule type" value="Genomic_DNA"/>
</dbReference>
<dbReference type="PANTHER" id="PTHR41791:SF1">
    <property type="entry name" value="SSL7039 PROTEIN"/>
    <property type="match status" value="1"/>
</dbReference>
<protein>
    <submittedName>
        <fullName evidence="1">Putative addiction module killer protein</fullName>
    </submittedName>
</protein>
<dbReference type="Proteomes" id="UP000234300">
    <property type="component" value="Unassembled WGS sequence"/>
</dbReference>
<sequence length="125" mass="13993">MRTLVQRKSVRYNRHVAVVRTTRTFDRWLKGLKGLKDEKARVRILLRLDRLAHGNPGQVAPIGNGLSELKINSGPGYRIYFLQSGSELIVLLCGGDKSTQGKDIAAAKKLADTWKLDQRKEGGHD</sequence>
<dbReference type="NCBIfam" id="TIGR02683">
    <property type="entry name" value="upstrm_HI1419"/>
    <property type="match status" value="1"/>
</dbReference>
<proteinExistence type="predicted"/>
<name>A0A2H1JH67_BREAU</name>